<dbReference type="RefSeq" id="WP_084574296.1">
    <property type="nucleotide sequence ID" value="NZ_CP155572.1"/>
</dbReference>
<reference evidence="1 2" key="1">
    <citation type="submission" date="2017-04" db="EMBL/GenBank/DDBJ databases">
        <authorList>
            <person name="Afonso C.L."/>
            <person name="Miller P.J."/>
            <person name="Scott M.A."/>
            <person name="Spackman E."/>
            <person name="Goraichik I."/>
            <person name="Dimitrov K.M."/>
            <person name="Suarez D.L."/>
            <person name="Swayne D.E."/>
        </authorList>
    </citation>
    <scope>NUCLEOTIDE SEQUENCE [LARGE SCALE GENOMIC DNA]</scope>
    <source>
        <strain evidence="1 2">DSM 5090</strain>
    </source>
</reference>
<dbReference type="OrthoDB" id="981968at2"/>
<dbReference type="STRING" id="112901.SAMN04488500_102324"/>
<evidence type="ECO:0000313" key="2">
    <source>
        <dbReference type="Proteomes" id="UP000192738"/>
    </source>
</evidence>
<organism evidence="1 2">
    <name type="scientific">Sporomusa malonica</name>
    <dbReference type="NCBI Taxonomy" id="112901"/>
    <lineage>
        <taxon>Bacteria</taxon>
        <taxon>Bacillati</taxon>
        <taxon>Bacillota</taxon>
        <taxon>Negativicutes</taxon>
        <taxon>Selenomonadales</taxon>
        <taxon>Sporomusaceae</taxon>
        <taxon>Sporomusa</taxon>
    </lineage>
</organism>
<keyword evidence="2" id="KW-1185">Reference proteome</keyword>
<evidence type="ECO:0000313" key="1">
    <source>
        <dbReference type="EMBL" id="SMC41463.1"/>
    </source>
</evidence>
<proteinExistence type="predicted"/>
<sequence length="370" mass="43007">MSLDIFTLAKGLKEEDCNSKLLNLINQNFMMFNERSILLKWTKDFIDRDGKIINEFQTTFHSSFWEFYLNAYFRQHNYVLDWTHIKPDFLITKPYMICIEAVVANIKLNGISESQRNLEDLLSMLSPPWLQQDFTKMVDEAIVRYSNAISSKYLKYKKEYSKCDWVKPFCPFVIAMASYDQINYGREYIYPMMALLYGLYYNPEERSYFPKATIKKPGTTADIALNLFANLEFNQVSAIIFSCTTTIGKLTSLAISEGRSSLNQVYIIRENLFDNGPRYQLQIVSEESPELLSDGIFIFHNPNAINPLDNDAFPDATHFFYEEDDFNIAGVIPPLVSRLNTSKIFVPALSPLISEYLRQYNDATIDEFYK</sequence>
<protein>
    <submittedName>
        <fullName evidence="1">Uncharacterized protein</fullName>
    </submittedName>
</protein>
<gene>
    <name evidence="1" type="ORF">SAMN04488500_102324</name>
</gene>
<dbReference type="EMBL" id="FWXI01000002">
    <property type="protein sequence ID" value="SMC41463.1"/>
    <property type="molecule type" value="Genomic_DNA"/>
</dbReference>
<dbReference type="AlphaFoldDB" id="A0A1W1YZB4"/>
<accession>A0A1W1YZB4</accession>
<dbReference type="Proteomes" id="UP000192738">
    <property type="component" value="Unassembled WGS sequence"/>
</dbReference>
<name>A0A1W1YZB4_9FIRM</name>